<keyword evidence="2" id="KW-1185">Reference proteome</keyword>
<comment type="caution">
    <text evidence="1">The sequence shown here is derived from an EMBL/GenBank/DDBJ whole genome shotgun (WGS) entry which is preliminary data.</text>
</comment>
<dbReference type="EMBL" id="JANQDX010000014">
    <property type="protein sequence ID" value="KAL0912342.1"/>
    <property type="molecule type" value="Genomic_DNA"/>
</dbReference>
<gene>
    <name evidence="1" type="ORF">M5K25_018307</name>
</gene>
<protein>
    <submittedName>
        <fullName evidence="1">Uncharacterized protein</fullName>
    </submittedName>
</protein>
<evidence type="ECO:0000313" key="2">
    <source>
        <dbReference type="Proteomes" id="UP001552299"/>
    </source>
</evidence>
<sequence length="102" mass="11644">MADAFQASFSPRLNLEREYTVKEVPKKGERVHGVLRHCILKRCIWLEIESGAPWRCNLDVVSHAGDKEQSVIAFQTRCHDVMSQATKFSFSFFMLNVNGCVP</sequence>
<name>A0ABD0UPU4_DENTH</name>
<evidence type="ECO:0000313" key="1">
    <source>
        <dbReference type="EMBL" id="KAL0912342.1"/>
    </source>
</evidence>
<organism evidence="1 2">
    <name type="scientific">Dendrobium thyrsiflorum</name>
    <name type="common">Pinecone-like raceme dendrobium</name>
    <name type="synonym">Orchid</name>
    <dbReference type="NCBI Taxonomy" id="117978"/>
    <lineage>
        <taxon>Eukaryota</taxon>
        <taxon>Viridiplantae</taxon>
        <taxon>Streptophyta</taxon>
        <taxon>Embryophyta</taxon>
        <taxon>Tracheophyta</taxon>
        <taxon>Spermatophyta</taxon>
        <taxon>Magnoliopsida</taxon>
        <taxon>Liliopsida</taxon>
        <taxon>Asparagales</taxon>
        <taxon>Orchidaceae</taxon>
        <taxon>Epidendroideae</taxon>
        <taxon>Malaxideae</taxon>
        <taxon>Dendrobiinae</taxon>
        <taxon>Dendrobium</taxon>
    </lineage>
</organism>
<accession>A0ABD0UPU4</accession>
<reference evidence="1 2" key="1">
    <citation type="journal article" date="2024" name="Plant Biotechnol. J.">
        <title>Dendrobium thyrsiflorum genome and its molecular insights into genes involved in important horticultural traits.</title>
        <authorList>
            <person name="Chen B."/>
            <person name="Wang J.Y."/>
            <person name="Zheng P.J."/>
            <person name="Li K.L."/>
            <person name="Liang Y.M."/>
            <person name="Chen X.F."/>
            <person name="Zhang C."/>
            <person name="Zhao X."/>
            <person name="He X."/>
            <person name="Zhang G.Q."/>
            <person name="Liu Z.J."/>
            <person name="Xu Q."/>
        </authorList>
    </citation>
    <scope>NUCLEOTIDE SEQUENCE [LARGE SCALE GENOMIC DNA]</scope>
    <source>
        <strain evidence="1">GZMU011</strain>
    </source>
</reference>
<proteinExistence type="predicted"/>
<dbReference type="Proteomes" id="UP001552299">
    <property type="component" value="Unassembled WGS sequence"/>
</dbReference>
<dbReference type="AlphaFoldDB" id="A0ABD0UPU4"/>